<sequence length="191" mass="21307">MITVDFDKQLFLIINSLVGKIPLLDNLVKLIVNEYFIPVALALIILYLWVSKKGKKSLALAVFSVGLVDLVIKISNRFIVRARPFDETAVKLLFYKPTDPSFPANSAAVGFALATSIFLINKKWGIFALILAAFYGFSRIYAGVHFPSDVLVGSFLGIVLVLFVARLIQLINLATNWVEKIQSKIKLDLFE</sequence>
<feature type="transmembrane region" description="Helical" evidence="7">
    <location>
        <begin position="57"/>
        <end position="80"/>
    </location>
</feature>
<feature type="transmembrane region" description="Helical" evidence="7">
    <location>
        <begin position="30"/>
        <end position="50"/>
    </location>
</feature>
<dbReference type="Gene3D" id="1.20.144.10">
    <property type="entry name" value="Phosphatidic acid phosphatase type 2/haloperoxidase"/>
    <property type="match status" value="1"/>
</dbReference>
<dbReference type="Proteomes" id="UP000176645">
    <property type="component" value="Unassembled WGS sequence"/>
</dbReference>
<comment type="subcellular location">
    <subcellularLocation>
        <location evidence="1">Cell membrane</location>
        <topology evidence="1">Multi-pass membrane protein</topology>
    </subcellularLocation>
</comment>
<protein>
    <recommendedName>
        <fullName evidence="8">Phosphatidic acid phosphatase type 2/haloperoxidase domain-containing protein</fullName>
    </recommendedName>
</protein>
<evidence type="ECO:0000313" key="9">
    <source>
        <dbReference type="EMBL" id="OGY28425.1"/>
    </source>
</evidence>
<dbReference type="SUPFAM" id="SSF48317">
    <property type="entry name" value="Acid phosphatase/Vanadium-dependent haloperoxidase"/>
    <property type="match status" value="1"/>
</dbReference>
<gene>
    <name evidence="9" type="ORF">A2Z42_00560</name>
</gene>
<organism evidence="9 10">
    <name type="scientific">Candidatus Woykebacteria bacterium RBG_19FT_COMBO_43_10</name>
    <dbReference type="NCBI Taxonomy" id="1802598"/>
    <lineage>
        <taxon>Bacteria</taxon>
        <taxon>Candidatus Woykeibacteriota</taxon>
    </lineage>
</organism>
<dbReference type="GO" id="GO:0016787">
    <property type="term" value="F:hydrolase activity"/>
    <property type="evidence" value="ECO:0007669"/>
    <property type="project" value="UniProtKB-KW"/>
</dbReference>
<dbReference type="Pfam" id="PF01569">
    <property type="entry name" value="PAP2"/>
    <property type="match status" value="1"/>
</dbReference>
<evidence type="ECO:0000256" key="2">
    <source>
        <dbReference type="ARBA" id="ARBA00022475"/>
    </source>
</evidence>
<keyword evidence="5 7" id="KW-1133">Transmembrane helix</keyword>
<feature type="transmembrane region" description="Helical" evidence="7">
    <location>
        <begin position="150"/>
        <end position="174"/>
    </location>
</feature>
<dbReference type="InterPro" id="IPR036938">
    <property type="entry name" value="PAP2/HPO_sf"/>
</dbReference>
<keyword evidence="3 7" id="KW-0812">Transmembrane</keyword>
<dbReference type="InterPro" id="IPR000326">
    <property type="entry name" value="PAP2/HPO"/>
</dbReference>
<feature type="transmembrane region" description="Helical" evidence="7">
    <location>
        <begin position="100"/>
        <end position="119"/>
    </location>
</feature>
<keyword evidence="4" id="KW-0378">Hydrolase</keyword>
<evidence type="ECO:0000256" key="6">
    <source>
        <dbReference type="ARBA" id="ARBA00023136"/>
    </source>
</evidence>
<accession>A0A1G1WL04</accession>
<feature type="domain" description="Phosphatidic acid phosphatase type 2/haloperoxidase" evidence="8">
    <location>
        <begin position="58"/>
        <end position="165"/>
    </location>
</feature>
<evidence type="ECO:0000256" key="3">
    <source>
        <dbReference type="ARBA" id="ARBA00022692"/>
    </source>
</evidence>
<feature type="transmembrane region" description="Helical" evidence="7">
    <location>
        <begin position="126"/>
        <end position="144"/>
    </location>
</feature>
<evidence type="ECO:0000256" key="1">
    <source>
        <dbReference type="ARBA" id="ARBA00004651"/>
    </source>
</evidence>
<evidence type="ECO:0000256" key="7">
    <source>
        <dbReference type="SAM" id="Phobius"/>
    </source>
</evidence>
<name>A0A1G1WL04_9BACT</name>
<evidence type="ECO:0000313" key="10">
    <source>
        <dbReference type="Proteomes" id="UP000176645"/>
    </source>
</evidence>
<keyword evidence="2" id="KW-1003">Cell membrane</keyword>
<dbReference type="PANTHER" id="PTHR14969:SF62">
    <property type="entry name" value="DECAPRENYLPHOSPHORYL-5-PHOSPHORIBOSE PHOSPHATASE RV3807C-RELATED"/>
    <property type="match status" value="1"/>
</dbReference>
<dbReference type="PANTHER" id="PTHR14969">
    <property type="entry name" value="SPHINGOSINE-1-PHOSPHATE PHOSPHOHYDROLASE"/>
    <property type="match status" value="1"/>
</dbReference>
<keyword evidence="6 7" id="KW-0472">Membrane</keyword>
<dbReference type="SMART" id="SM00014">
    <property type="entry name" value="acidPPc"/>
    <property type="match status" value="1"/>
</dbReference>
<comment type="caution">
    <text evidence="9">The sequence shown here is derived from an EMBL/GenBank/DDBJ whole genome shotgun (WGS) entry which is preliminary data.</text>
</comment>
<proteinExistence type="predicted"/>
<reference evidence="9 10" key="1">
    <citation type="journal article" date="2016" name="Nat. Commun.">
        <title>Thousands of microbial genomes shed light on interconnected biogeochemical processes in an aquifer system.</title>
        <authorList>
            <person name="Anantharaman K."/>
            <person name="Brown C.T."/>
            <person name="Hug L.A."/>
            <person name="Sharon I."/>
            <person name="Castelle C.J."/>
            <person name="Probst A.J."/>
            <person name="Thomas B.C."/>
            <person name="Singh A."/>
            <person name="Wilkins M.J."/>
            <person name="Karaoz U."/>
            <person name="Brodie E.L."/>
            <person name="Williams K.H."/>
            <person name="Hubbard S.S."/>
            <person name="Banfield J.F."/>
        </authorList>
    </citation>
    <scope>NUCLEOTIDE SEQUENCE [LARGE SCALE GENOMIC DNA]</scope>
</reference>
<evidence type="ECO:0000256" key="5">
    <source>
        <dbReference type="ARBA" id="ARBA00022989"/>
    </source>
</evidence>
<evidence type="ECO:0000256" key="4">
    <source>
        <dbReference type="ARBA" id="ARBA00022801"/>
    </source>
</evidence>
<dbReference type="GO" id="GO:0005886">
    <property type="term" value="C:plasma membrane"/>
    <property type="evidence" value="ECO:0007669"/>
    <property type="project" value="UniProtKB-SubCell"/>
</dbReference>
<evidence type="ECO:0000259" key="8">
    <source>
        <dbReference type="SMART" id="SM00014"/>
    </source>
</evidence>
<dbReference type="AlphaFoldDB" id="A0A1G1WL04"/>
<dbReference type="EMBL" id="MHCU01000001">
    <property type="protein sequence ID" value="OGY28425.1"/>
    <property type="molecule type" value="Genomic_DNA"/>
</dbReference>